<dbReference type="PANTHER" id="PTHR43877">
    <property type="entry name" value="AMINOALKYLPHOSPHONATE N-ACETYLTRANSFERASE-RELATED-RELATED"/>
    <property type="match status" value="1"/>
</dbReference>
<reference evidence="4 5" key="1">
    <citation type="journal article" date="2014" name="Environ. Microbiol.">
        <title>Contrasting genomic patterns and infection strategies of two co-existing Bacteroidetes podovirus genera.</title>
        <authorList>
            <person name="Holmfeldt K."/>
            <person name="Howard-Varona C."/>
            <person name="Solonenko N."/>
            <person name="Sullivan M.B."/>
        </authorList>
    </citation>
    <scope>NUCLEOTIDE SEQUENCE [LARGE SCALE GENOMIC DNA]</scope>
    <source>
        <strain evidence="4 5">18</strain>
    </source>
</reference>
<dbReference type="Gene3D" id="3.40.630.30">
    <property type="match status" value="1"/>
</dbReference>
<dbReference type="PROSITE" id="PS51186">
    <property type="entry name" value="GNAT"/>
    <property type="match status" value="1"/>
</dbReference>
<dbReference type="Pfam" id="PF00583">
    <property type="entry name" value="Acetyltransf_1"/>
    <property type="match status" value="1"/>
</dbReference>
<dbReference type="CDD" id="cd04301">
    <property type="entry name" value="NAT_SF"/>
    <property type="match status" value="1"/>
</dbReference>
<feature type="domain" description="N-acetyltransferase" evidence="3">
    <location>
        <begin position="2"/>
        <end position="148"/>
    </location>
</feature>
<dbReference type="InterPro" id="IPR000182">
    <property type="entry name" value="GNAT_dom"/>
</dbReference>
<evidence type="ECO:0000259" key="3">
    <source>
        <dbReference type="PROSITE" id="PS51186"/>
    </source>
</evidence>
<evidence type="ECO:0000313" key="5">
    <source>
        <dbReference type="Proteomes" id="UP000030786"/>
    </source>
</evidence>
<dbReference type="AlphaFoldDB" id="A0AAU8RL89"/>
<dbReference type="Proteomes" id="UP000030786">
    <property type="component" value="Chromosome"/>
</dbReference>
<accession>A0AAU8RL89</accession>
<evidence type="ECO:0000256" key="1">
    <source>
        <dbReference type="ARBA" id="ARBA00022679"/>
    </source>
</evidence>
<dbReference type="GeneID" id="78062545"/>
<gene>
    <name evidence="4" type="ORF">M666_17700</name>
</gene>
<sequence>MIFLRTDASNKDFLKLIEALDAYLKITDGEEHDFYNQFNGTDHLDNILVVYEDDLAIGCGAIKHFDEATVEIKRMYVKPAYRGKGLASKILKELEQWSRELKYTSIILETGTRQVEAVALYHKNKYTTIPNYGPYTDVKNSICFKKIL</sequence>
<dbReference type="PANTHER" id="PTHR43877:SF2">
    <property type="entry name" value="AMINOALKYLPHOSPHONATE N-ACETYLTRANSFERASE-RELATED"/>
    <property type="match status" value="1"/>
</dbReference>
<proteinExistence type="predicted"/>
<dbReference type="InterPro" id="IPR050832">
    <property type="entry name" value="Bact_Acetyltransf"/>
</dbReference>
<name>A0AAU8RL89_9FLAO</name>
<dbReference type="GO" id="GO:0016747">
    <property type="term" value="F:acyltransferase activity, transferring groups other than amino-acyl groups"/>
    <property type="evidence" value="ECO:0007669"/>
    <property type="project" value="InterPro"/>
</dbReference>
<protein>
    <submittedName>
        <fullName evidence="4">GNAT family acetyltransferase</fullName>
    </submittedName>
</protein>
<dbReference type="KEGG" id="cbat:M666_17700"/>
<dbReference type="InterPro" id="IPR016181">
    <property type="entry name" value="Acyl_CoA_acyltransferase"/>
</dbReference>
<evidence type="ECO:0000256" key="2">
    <source>
        <dbReference type="ARBA" id="ARBA00023315"/>
    </source>
</evidence>
<dbReference type="RefSeq" id="WP_029445119.1">
    <property type="nucleotide sequence ID" value="NZ_CP009976.1"/>
</dbReference>
<organism evidence="4 5">
    <name type="scientific">Cellulophaga baltica 18</name>
    <dbReference type="NCBI Taxonomy" id="1348584"/>
    <lineage>
        <taxon>Bacteria</taxon>
        <taxon>Pseudomonadati</taxon>
        <taxon>Bacteroidota</taxon>
        <taxon>Flavobacteriia</taxon>
        <taxon>Flavobacteriales</taxon>
        <taxon>Flavobacteriaceae</taxon>
        <taxon>Cellulophaga</taxon>
    </lineage>
</organism>
<dbReference type="EMBL" id="CP009976">
    <property type="protein sequence ID" value="AIZ43225.1"/>
    <property type="molecule type" value="Genomic_DNA"/>
</dbReference>
<keyword evidence="2" id="KW-0012">Acyltransferase</keyword>
<keyword evidence="1" id="KW-0808">Transferase</keyword>
<dbReference type="SUPFAM" id="SSF55729">
    <property type="entry name" value="Acyl-CoA N-acyltransferases (Nat)"/>
    <property type="match status" value="1"/>
</dbReference>
<evidence type="ECO:0000313" key="4">
    <source>
        <dbReference type="EMBL" id="AIZ43225.1"/>
    </source>
</evidence>